<proteinExistence type="predicted"/>
<gene>
    <name evidence="1" type="ORF">H6G03_35860</name>
</gene>
<evidence type="ECO:0000313" key="1">
    <source>
        <dbReference type="EMBL" id="MBD2186372.1"/>
    </source>
</evidence>
<protein>
    <submittedName>
        <fullName evidence="1">Uncharacterized protein</fullName>
    </submittedName>
</protein>
<organism evidence="1 2">
    <name type="scientific">Aerosakkonema funiforme FACHB-1375</name>
    <dbReference type="NCBI Taxonomy" id="2949571"/>
    <lineage>
        <taxon>Bacteria</taxon>
        <taxon>Bacillati</taxon>
        <taxon>Cyanobacteriota</taxon>
        <taxon>Cyanophyceae</taxon>
        <taxon>Oscillatoriophycideae</taxon>
        <taxon>Aerosakkonematales</taxon>
        <taxon>Aerosakkonemataceae</taxon>
        <taxon>Aerosakkonema</taxon>
    </lineage>
</organism>
<accession>A0A926VP04</accession>
<keyword evidence="2" id="KW-1185">Reference proteome</keyword>
<comment type="caution">
    <text evidence="1">The sequence shown here is derived from an EMBL/GenBank/DDBJ whole genome shotgun (WGS) entry which is preliminary data.</text>
</comment>
<reference evidence="1" key="1">
    <citation type="journal article" date="2015" name="ISME J.">
        <title>Draft Genome Sequence of Streptomyces incarnatus NRRL8089, which Produces the Nucleoside Antibiotic Sinefungin.</title>
        <authorList>
            <person name="Oshima K."/>
            <person name="Hattori M."/>
            <person name="Shimizu H."/>
            <person name="Fukuda K."/>
            <person name="Nemoto M."/>
            <person name="Inagaki K."/>
            <person name="Tamura T."/>
        </authorList>
    </citation>
    <scope>NUCLEOTIDE SEQUENCE</scope>
    <source>
        <strain evidence="1">FACHB-1375</strain>
    </source>
</reference>
<dbReference type="Proteomes" id="UP000641646">
    <property type="component" value="Unassembled WGS sequence"/>
</dbReference>
<name>A0A926VP04_9CYAN</name>
<reference evidence="1" key="2">
    <citation type="submission" date="2020-08" db="EMBL/GenBank/DDBJ databases">
        <authorList>
            <person name="Chen M."/>
            <person name="Teng W."/>
            <person name="Zhao L."/>
            <person name="Hu C."/>
            <person name="Zhou Y."/>
            <person name="Han B."/>
            <person name="Song L."/>
            <person name="Shu W."/>
        </authorList>
    </citation>
    <scope>NUCLEOTIDE SEQUENCE</scope>
    <source>
        <strain evidence="1">FACHB-1375</strain>
    </source>
</reference>
<sequence length="318" mass="36124">MSQTLLVPIHVDALCLAQEQQALRAMADYSKLPYIYQGTHGTGQENLSEQILAPLFNQEFTLKAGIHLHLSLPDALTSGKHDETGTTFPRVPNRWLILRQGGERGQKQWIIESDYLYPELEKDDNSPPPDAINILIEPPDLATVNPDDENTYQYQRYRYMGRTWELTQWLLETETKEYAESLTAIGTKETVPIFDEVKATFAAFYPNCHSVFGFYDPDYPSKNPPTGLQYDVIGWYSDEEQDYLQQFLAEHSGDNQELLEILAEEFNWNIELGEGEELPQRSLYHGRITFGDTGASRSAIERVKSLSQPTIAVANSAP</sequence>
<dbReference type="AlphaFoldDB" id="A0A926VP04"/>
<evidence type="ECO:0000313" key="2">
    <source>
        <dbReference type="Proteomes" id="UP000641646"/>
    </source>
</evidence>
<dbReference type="RefSeq" id="WP_190475645.1">
    <property type="nucleotide sequence ID" value="NZ_JACJPW010000198.1"/>
</dbReference>
<dbReference type="EMBL" id="JACJPW010000198">
    <property type="protein sequence ID" value="MBD2186372.1"/>
    <property type="molecule type" value="Genomic_DNA"/>
</dbReference>